<evidence type="ECO:0000256" key="1">
    <source>
        <dbReference type="SAM" id="SignalP"/>
    </source>
</evidence>
<evidence type="ECO:0008006" key="5">
    <source>
        <dbReference type="Google" id="ProtNLM"/>
    </source>
</evidence>
<accession>A0A0V7ZVB0</accession>
<evidence type="ECO:0000313" key="4">
    <source>
        <dbReference type="Proteomes" id="UP000053372"/>
    </source>
</evidence>
<keyword evidence="1" id="KW-0732">Signal</keyword>
<dbReference type="EMBL" id="LMTZ01000067">
    <property type="protein sequence ID" value="KST68317.1"/>
    <property type="molecule type" value="Genomic_DNA"/>
</dbReference>
<reference evidence="2 4" key="1">
    <citation type="journal article" date="2015" name="Genome Announc.">
        <title>Draft Genome of the Euendolithic (true boring) Cyanobacterium Mastigocoleus testarum strain BC008.</title>
        <authorList>
            <person name="Guida B.S."/>
            <person name="Garcia-Pichel F."/>
        </authorList>
    </citation>
    <scope>NUCLEOTIDE SEQUENCE [LARGE SCALE GENOMIC DNA]</scope>
    <source>
        <strain evidence="2 4">BC008</strain>
    </source>
</reference>
<evidence type="ECO:0000313" key="2">
    <source>
        <dbReference type="EMBL" id="KST68305.1"/>
    </source>
</evidence>
<name>A0A0V7ZVB0_9CYAN</name>
<dbReference type="RefSeq" id="WP_058183552.1">
    <property type="nucleotide sequence ID" value="NZ_LMTZ01000067.1"/>
</dbReference>
<keyword evidence="4" id="KW-1185">Reference proteome</keyword>
<evidence type="ECO:0000313" key="3">
    <source>
        <dbReference type="EMBL" id="KST68317.1"/>
    </source>
</evidence>
<sequence length="140" mass="14707">MKTKFLAIIAAGLSAVGSIITAVPANAVEQEVNVEITIQPTMFLRTFENISLDITQGDLGANDKDFDSTNTTTDGNTSITLTPRPSLVDGIELSAVQKQVKELYAVWANSGTTVNVSIEATQDTLTNTADGTSTALITAT</sequence>
<protein>
    <recommendedName>
        <fullName evidence="5">WxL domain-containing protein</fullName>
    </recommendedName>
</protein>
<feature type="chain" id="PRO_5007439055" description="WxL domain-containing protein" evidence="1">
    <location>
        <begin position="28"/>
        <end position="140"/>
    </location>
</feature>
<dbReference type="OrthoDB" id="514471at2"/>
<gene>
    <name evidence="2" type="ORF">BC008_00680</name>
    <name evidence="3" type="ORF">BC008_00745</name>
</gene>
<proteinExistence type="predicted"/>
<dbReference type="EMBL" id="LMTZ01000068">
    <property type="protein sequence ID" value="KST68305.1"/>
    <property type="molecule type" value="Genomic_DNA"/>
</dbReference>
<feature type="signal peptide" evidence="1">
    <location>
        <begin position="1"/>
        <end position="27"/>
    </location>
</feature>
<comment type="caution">
    <text evidence="2">The sequence shown here is derived from an EMBL/GenBank/DDBJ whole genome shotgun (WGS) entry which is preliminary data.</text>
</comment>
<dbReference type="Proteomes" id="UP000053372">
    <property type="component" value="Unassembled WGS sequence"/>
</dbReference>
<dbReference type="AlphaFoldDB" id="A0A0V7ZVB0"/>
<organism evidence="2 4">
    <name type="scientific">Mastigocoleus testarum BC008</name>
    <dbReference type="NCBI Taxonomy" id="371196"/>
    <lineage>
        <taxon>Bacteria</taxon>
        <taxon>Bacillati</taxon>
        <taxon>Cyanobacteriota</taxon>
        <taxon>Cyanophyceae</taxon>
        <taxon>Nostocales</taxon>
        <taxon>Hapalosiphonaceae</taxon>
        <taxon>Mastigocoleus</taxon>
    </lineage>
</organism>